<dbReference type="AlphaFoldDB" id="A0A183IAH2"/>
<evidence type="ECO:0000313" key="3">
    <source>
        <dbReference type="WBParaSite" id="SBAD_0000063901-mRNA-1"/>
    </source>
</evidence>
<proteinExistence type="predicted"/>
<accession>A0A183IAH2</accession>
<gene>
    <name evidence="1" type="ORF">SBAD_LOCUS616</name>
</gene>
<dbReference type="WBParaSite" id="SBAD_0000063901-mRNA-1">
    <property type="protein sequence ID" value="SBAD_0000063901-mRNA-1"/>
    <property type="gene ID" value="SBAD_0000063901"/>
</dbReference>
<evidence type="ECO:0000313" key="2">
    <source>
        <dbReference type="Proteomes" id="UP000270296"/>
    </source>
</evidence>
<evidence type="ECO:0000313" key="1">
    <source>
        <dbReference type="EMBL" id="VDO85813.1"/>
    </source>
</evidence>
<reference evidence="1 2" key="2">
    <citation type="submission" date="2018-11" db="EMBL/GenBank/DDBJ databases">
        <authorList>
            <consortium name="Pathogen Informatics"/>
        </authorList>
    </citation>
    <scope>NUCLEOTIDE SEQUENCE [LARGE SCALE GENOMIC DNA]</scope>
</reference>
<organism evidence="3">
    <name type="scientific">Soboliphyme baturini</name>
    <dbReference type="NCBI Taxonomy" id="241478"/>
    <lineage>
        <taxon>Eukaryota</taxon>
        <taxon>Metazoa</taxon>
        <taxon>Ecdysozoa</taxon>
        <taxon>Nematoda</taxon>
        <taxon>Enoplea</taxon>
        <taxon>Dorylaimia</taxon>
        <taxon>Dioctophymatida</taxon>
        <taxon>Dioctophymatoidea</taxon>
        <taxon>Soboliphymatidae</taxon>
        <taxon>Soboliphyme</taxon>
    </lineage>
</organism>
<dbReference type="EMBL" id="UZAM01002239">
    <property type="protein sequence ID" value="VDO85813.1"/>
    <property type="molecule type" value="Genomic_DNA"/>
</dbReference>
<sequence>MTDRLVQLSTLFRTKKWISSLKSTDSETMGSNDESVLNASSVNYDSQRMRTSNGGEWGSCIGETLSPISDLTFHLTKQR</sequence>
<keyword evidence="2" id="KW-1185">Reference proteome</keyword>
<reference evidence="3" key="1">
    <citation type="submission" date="2016-06" db="UniProtKB">
        <authorList>
            <consortium name="WormBaseParasite"/>
        </authorList>
    </citation>
    <scope>IDENTIFICATION</scope>
</reference>
<protein>
    <submittedName>
        <fullName evidence="1 3">Uncharacterized protein</fullName>
    </submittedName>
</protein>
<dbReference type="Proteomes" id="UP000270296">
    <property type="component" value="Unassembled WGS sequence"/>
</dbReference>
<name>A0A183IAH2_9BILA</name>